<organism evidence="5 6">
    <name type="scientific">candidate division GN15 bacterium</name>
    <dbReference type="NCBI Taxonomy" id="2072418"/>
    <lineage>
        <taxon>Bacteria</taxon>
        <taxon>candidate division GN15</taxon>
    </lineage>
</organism>
<name>A0A855X764_9BACT</name>
<dbReference type="GO" id="GO:0005829">
    <property type="term" value="C:cytosol"/>
    <property type="evidence" value="ECO:0007669"/>
    <property type="project" value="TreeGrafter"/>
</dbReference>
<dbReference type="GO" id="GO:0009073">
    <property type="term" value="P:aromatic amino acid family biosynthetic process"/>
    <property type="evidence" value="ECO:0007669"/>
    <property type="project" value="UniProtKB-KW"/>
</dbReference>
<dbReference type="InterPro" id="IPR036291">
    <property type="entry name" value="NAD(P)-bd_dom_sf"/>
</dbReference>
<dbReference type="InterPro" id="IPR013708">
    <property type="entry name" value="Shikimate_DH-bd_N"/>
</dbReference>
<dbReference type="Gene3D" id="3.40.50.10860">
    <property type="entry name" value="Leucine Dehydrogenase, chain A, domain 1"/>
    <property type="match status" value="1"/>
</dbReference>
<keyword evidence="2" id="KW-0057">Aromatic amino acid biosynthesis</keyword>
<feature type="domain" description="Shikimate dehydrogenase substrate binding N-terminal" evidence="3">
    <location>
        <begin position="9"/>
        <end position="91"/>
    </location>
</feature>
<dbReference type="PANTHER" id="PTHR21089">
    <property type="entry name" value="SHIKIMATE DEHYDROGENASE"/>
    <property type="match status" value="1"/>
</dbReference>
<evidence type="ECO:0000259" key="4">
    <source>
        <dbReference type="Pfam" id="PF18317"/>
    </source>
</evidence>
<dbReference type="GO" id="GO:0019632">
    <property type="term" value="P:shikimate metabolic process"/>
    <property type="evidence" value="ECO:0007669"/>
    <property type="project" value="TreeGrafter"/>
</dbReference>
<dbReference type="Proteomes" id="UP000250918">
    <property type="component" value="Unassembled WGS sequence"/>
</dbReference>
<evidence type="ECO:0000256" key="2">
    <source>
        <dbReference type="ARBA" id="ARBA00023141"/>
    </source>
</evidence>
<dbReference type="Pfam" id="PF08501">
    <property type="entry name" value="Shikimate_dh_N"/>
    <property type="match status" value="1"/>
</dbReference>
<dbReference type="Pfam" id="PF18317">
    <property type="entry name" value="SDH_C"/>
    <property type="match status" value="1"/>
</dbReference>
<protein>
    <recommendedName>
        <fullName evidence="7">Shikimate dehydrogenase (NADP(+))</fullName>
    </recommendedName>
</protein>
<dbReference type="Gene3D" id="3.40.50.720">
    <property type="entry name" value="NAD(P)-binding Rossmann-like Domain"/>
    <property type="match status" value="1"/>
</dbReference>
<dbReference type="SUPFAM" id="SSF53223">
    <property type="entry name" value="Aminoacid dehydrogenase-like, N-terminal domain"/>
    <property type="match status" value="1"/>
</dbReference>
<dbReference type="InterPro" id="IPR046346">
    <property type="entry name" value="Aminoacid_DH-like_N_sf"/>
</dbReference>
<evidence type="ECO:0000256" key="1">
    <source>
        <dbReference type="ARBA" id="ARBA00004871"/>
    </source>
</evidence>
<accession>A0A855X764</accession>
<dbReference type="GO" id="GO:0009423">
    <property type="term" value="P:chorismate biosynthetic process"/>
    <property type="evidence" value="ECO:0007669"/>
    <property type="project" value="TreeGrafter"/>
</dbReference>
<gene>
    <name evidence="5" type="ORF">C3F09_01405</name>
</gene>
<dbReference type="CDD" id="cd01065">
    <property type="entry name" value="NAD_bind_Shikimate_DH"/>
    <property type="match status" value="1"/>
</dbReference>
<proteinExistence type="predicted"/>
<evidence type="ECO:0000313" key="5">
    <source>
        <dbReference type="EMBL" id="PWB75944.1"/>
    </source>
</evidence>
<evidence type="ECO:0000259" key="3">
    <source>
        <dbReference type="Pfam" id="PF08501"/>
    </source>
</evidence>
<feature type="domain" description="SDH C-terminal" evidence="4">
    <location>
        <begin position="248"/>
        <end position="275"/>
    </location>
</feature>
<dbReference type="EMBL" id="PQAP01000006">
    <property type="protein sequence ID" value="PWB75944.1"/>
    <property type="molecule type" value="Genomic_DNA"/>
</dbReference>
<comment type="pathway">
    <text evidence="1">Metabolic intermediate biosynthesis; chorismate biosynthesis; chorismate from D-erythrose 4-phosphate and phosphoenolpyruvate: step 4/7.</text>
</comment>
<reference evidence="5 6" key="1">
    <citation type="journal article" date="2018" name="ISME J.">
        <title>A methanotrophic archaeon couples anaerobic oxidation of methane to Fe(III) reduction.</title>
        <authorList>
            <person name="Cai C."/>
            <person name="Leu A.O."/>
            <person name="Xie G.J."/>
            <person name="Guo J."/>
            <person name="Feng Y."/>
            <person name="Zhao J.X."/>
            <person name="Tyson G.W."/>
            <person name="Yuan Z."/>
            <person name="Hu S."/>
        </authorList>
    </citation>
    <scope>NUCLEOTIDE SEQUENCE [LARGE SCALE GENOMIC DNA]</scope>
    <source>
        <strain evidence="5">FeB_12</strain>
    </source>
</reference>
<dbReference type="AlphaFoldDB" id="A0A855X764"/>
<comment type="caution">
    <text evidence="5">The sequence shown here is derived from an EMBL/GenBank/DDBJ whole genome shotgun (WGS) entry which is preliminary data.</text>
</comment>
<evidence type="ECO:0008006" key="7">
    <source>
        <dbReference type="Google" id="ProtNLM"/>
    </source>
</evidence>
<dbReference type="InterPro" id="IPR041121">
    <property type="entry name" value="SDH_C"/>
</dbReference>
<dbReference type="GO" id="GO:0004764">
    <property type="term" value="F:shikimate 3-dehydrogenase (NADP+) activity"/>
    <property type="evidence" value="ECO:0007669"/>
    <property type="project" value="InterPro"/>
</dbReference>
<sequence length="281" mass="30481">MKTSWRFGLLGENISYSKSPAIFAAIGEYLKQEIRFEPYDVPLLQVWAVVDRMKSGETDGLAATIPYKKLLSTYVDRCSSEAEAIGAVNCITTLGTELVGHNTDWKGFLQPLQSCRGKLDGAPVMIVGRGGAARAAIYALRNLGSMGEFTVVSRERGEPNTLRRAAGDVPIQELTFDEGQQVKAVTRDCALIVNATPLGGGNYPDGGNLTEILDFGPKAIYYDLNYNDNNGLIKKARQSGVTVIDGKRMLVGQALISFNLWTAISVPFEPIYERVFGSSGG</sequence>
<dbReference type="PANTHER" id="PTHR21089:SF1">
    <property type="entry name" value="BIFUNCTIONAL 3-DEHYDROQUINATE DEHYDRATASE_SHIKIMATE DEHYDROGENASE, CHLOROPLASTIC"/>
    <property type="match status" value="1"/>
</dbReference>
<evidence type="ECO:0000313" key="6">
    <source>
        <dbReference type="Proteomes" id="UP000250918"/>
    </source>
</evidence>
<dbReference type="InterPro" id="IPR022893">
    <property type="entry name" value="Shikimate_DH_fam"/>
</dbReference>
<keyword evidence="2" id="KW-0028">Amino-acid biosynthesis</keyword>
<dbReference type="GO" id="GO:0050661">
    <property type="term" value="F:NADP binding"/>
    <property type="evidence" value="ECO:0007669"/>
    <property type="project" value="TreeGrafter"/>
</dbReference>
<dbReference type="SUPFAM" id="SSF51735">
    <property type="entry name" value="NAD(P)-binding Rossmann-fold domains"/>
    <property type="match status" value="1"/>
</dbReference>